<evidence type="ECO:0000256" key="2">
    <source>
        <dbReference type="SAM" id="MobiDB-lite"/>
    </source>
</evidence>
<dbReference type="PANTHER" id="PTHR36853">
    <property type="entry name" value="EXPRESSED PROTEIN"/>
    <property type="match status" value="1"/>
</dbReference>
<evidence type="ECO:0000313" key="6">
    <source>
        <dbReference type="EMBL" id="KAH7256404.1"/>
    </source>
</evidence>
<keyword evidence="1" id="KW-0539">Nucleus</keyword>
<name>A0A8K0S527_9HYPO</name>
<gene>
    <name evidence="6" type="ORF">BKA59DRAFT_391195</name>
</gene>
<dbReference type="EMBL" id="JAGPXF010000002">
    <property type="protein sequence ID" value="KAH7256404.1"/>
    <property type="molecule type" value="Genomic_DNA"/>
</dbReference>
<feature type="transmembrane region" description="Helical" evidence="3">
    <location>
        <begin position="328"/>
        <end position="350"/>
    </location>
</feature>
<dbReference type="InterPro" id="IPR024382">
    <property type="entry name" value="Vps3844_C"/>
</dbReference>
<keyword evidence="4" id="KW-0732">Signal</keyword>
<dbReference type="Proteomes" id="UP000813427">
    <property type="component" value="Unassembled WGS sequence"/>
</dbReference>
<evidence type="ECO:0000256" key="3">
    <source>
        <dbReference type="SAM" id="Phobius"/>
    </source>
</evidence>
<dbReference type="CDD" id="cd12148">
    <property type="entry name" value="fungal_TF_MHR"/>
    <property type="match status" value="1"/>
</dbReference>
<dbReference type="InterPro" id="IPR001138">
    <property type="entry name" value="Zn2Cys6_DnaBD"/>
</dbReference>
<keyword evidence="3" id="KW-1133">Transmembrane helix</keyword>
<evidence type="ECO:0000256" key="1">
    <source>
        <dbReference type="ARBA" id="ARBA00023242"/>
    </source>
</evidence>
<organism evidence="6 7">
    <name type="scientific">Fusarium tricinctum</name>
    <dbReference type="NCBI Taxonomy" id="61284"/>
    <lineage>
        <taxon>Eukaryota</taxon>
        <taxon>Fungi</taxon>
        <taxon>Dikarya</taxon>
        <taxon>Ascomycota</taxon>
        <taxon>Pezizomycotina</taxon>
        <taxon>Sordariomycetes</taxon>
        <taxon>Hypocreomycetidae</taxon>
        <taxon>Hypocreales</taxon>
        <taxon>Nectriaceae</taxon>
        <taxon>Fusarium</taxon>
        <taxon>Fusarium tricinctum species complex</taxon>
    </lineage>
</organism>
<dbReference type="GO" id="GO:0005783">
    <property type="term" value="C:endoplasmic reticulum"/>
    <property type="evidence" value="ECO:0007669"/>
    <property type="project" value="TreeGrafter"/>
</dbReference>
<dbReference type="PROSITE" id="PS50048">
    <property type="entry name" value="ZN2_CY6_FUNGAL_2"/>
    <property type="match status" value="1"/>
</dbReference>
<keyword evidence="7" id="KW-1185">Reference proteome</keyword>
<feature type="chain" id="PRO_5035452713" description="Zn(2)-C6 fungal-type domain-containing protein" evidence="4">
    <location>
        <begin position="18"/>
        <end position="1148"/>
    </location>
</feature>
<dbReference type="Gene3D" id="4.10.240.10">
    <property type="entry name" value="Zn(2)-C6 fungal-type DNA-binding domain"/>
    <property type="match status" value="1"/>
</dbReference>
<evidence type="ECO:0000259" key="5">
    <source>
        <dbReference type="PROSITE" id="PS50048"/>
    </source>
</evidence>
<feature type="signal peptide" evidence="4">
    <location>
        <begin position="1"/>
        <end position="17"/>
    </location>
</feature>
<keyword evidence="3" id="KW-0472">Membrane</keyword>
<dbReference type="GO" id="GO:0000981">
    <property type="term" value="F:DNA-binding transcription factor activity, RNA polymerase II-specific"/>
    <property type="evidence" value="ECO:0007669"/>
    <property type="project" value="InterPro"/>
</dbReference>
<feature type="domain" description="Zn(2)-C6 fungal-type" evidence="5">
    <location>
        <begin position="437"/>
        <end position="471"/>
    </location>
</feature>
<dbReference type="Pfam" id="PF12955">
    <property type="entry name" value="Vps3844_C"/>
    <property type="match status" value="1"/>
</dbReference>
<comment type="caution">
    <text evidence="6">The sequence shown here is derived from an EMBL/GenBank/DDBJ whole genome shotgun (WGS) entry which is preliminary data.</text>
</comment>
<evidence type="ECO:0000256" key="4">
    <source>
        <dbReference type="SAM" id="SignalP"/>
    </source>
</evidence>
<proteinExistence type="predicted"/>
<accession>A0A8K0S527</accession>
<sequence>MKLNIGLSAALAGLAAASQQAAADVAKVYILRGSHHIEPTTSLTPSEARLIIHQRLAPEGEGPSFRDLTESDDEERIVSLMNKYGKAPAPLLSDEKTATPRQLAITIDGMPTFEYESFFGWLFNTQPDFTMDVKKENGEHPDVFTSVIAKMPECPLSKIAAMDDSCFGGEAAFATYTRSQDGDHPTTLLNELPKLQKLAESGELHTTLVFLPLNANPDYEEKDLRRRQAETVISSIEEVVESPAETSSVAENPIFSGRPGAIPSCFKSEESCIEATKNCSSQGICQSRYGKGSDSCFACHCLSTKSAGGSVTHWAGGACSKKDISVEFWLFAGFTIALITILYLAIGMLFSVGEEKLPGVIGAGVSKSNILHSILSRAVAFWDQECPYLLIAGFGDACFGLRSIVSDASPYTYHLAVQMNILSSSIGKHPTAKWGAACAQCSTAKAKCIRSNKTPGSKCDRCERLTKNCTEQVHRPRKKRTVKPSRTAQIEERLNGLVNLLKAGGLTNADLATDTTCIPTESDPAVTDQRKPSSKESNASITPEPTVWSIPSAYNSYAPPQCICRQTSGDAPPPPGSDQELLNVYRKELQILHPFVIIPEGVTAAKLKEARPFLMSSIRMVTSFRSIRSMRAQMYHLMKHIADHMLIRSERSLDLLLGIMVIVAWYQYHCFMHAQLHNLIGLATTLVGELGLHRSPTVLERTNLMVVKPFQPTPRTNEERRALLGVWYLSSCMSLGFLRIEPMRYTKYIQACLAALEQEQEYETDSRLVTLVRIQHLTERIAQLNSPDDPAEEVAGLPTAPISAYVSAFQSELDRIRNELSHDLRNDTMLRLYEPPILDASRISSMSESLTAPTLGAPSALDVFYQSRNALQKFFSDWLSIPVSEFCNQTTPIAAQLVYGLTMLGRWTKLTAPILTKTPIPMPHDTSASNPNVELYKADSEYSASVSPSNATVSVAGSTTGDKDAQAASPFVLREGTDPRLLAAVAALRSKIQTQPGLSLDVTGILSAICSRFEEANASFQVTSAEPGASDHNIWSMSAIKVRITRAKLERWAEIVAAGPSALKIYEDESRDTEMELYDSEIGEGATAGGAGVMTSQNTHADVFAMPDWNSEMPWTSDVLQGVDPSIWFDGYLDWGAVVMSSMGNLEQ</sequence>
<reference evidence="6" key="1">
    <citation type="journal article" date="2021" name="Nat. Commun.">
        <title>Genetic determinants of endophytism in the Arabidopsis root mycobiome.</title>
        <authorList>
            <person name="Mesny F."/>
            <person name="Miyauchi S."/>
            <person name="Thiergart T."/>
            <person name="Pickel B."/>
            <person name="Atanasova L."/>
            <person name="Karlsson M."/>
            <person name="Huettel B."/>
            <person name="Barry K.W."/>
            <person name="Haridas S."/>
            <person name="Chen C."/>
            <person name="Bauer D."/>
            <person name="Andreopoulos W."/>
            <person name="Pangilinan J."/>
            <person name="LaButti K."/>
            <person name="Riley R."/>
            <person name="Lipzen A."/>
            <person name="Clum A."/>
            <person name="Drula E."/>
            <person name="Henrissat B."/>
            <person name="Kohler A."/>
            <person name="Grigoriev I.V."/>
            <person name="Martin F.M."/>
            <person name="Hacquard S."/>
        </authorList>
    </citation>
    <scope>NUCLEOTIDE SEQUENCE</scope>
    <source>
        <strain evidence="6">MPI-SDFR-AT-0068</strain>
    </source>
</reference>
<feature type="region of interest" description="Disordered" evidence="2">
    <location>
        <begin position="517"/>
        <end position="545"/>
    </location>
</feature>
<dbReference type="InterPro" id="IPR053065">
    <property type="entry name" value="Archenteron_Induction-Rel"/>
</dbReference>
<dbReference type="OrthoDB" id="5226580at2759"/>
<dbReference type="InterPro" id="IPR036864">
    <property type="entry name" value="Zn2-C6_fun-type_DNA-bd_sf"/>
</dbReference>
<protein>
    <recommendedName>
        <fullName evidence="5">Zn(2)-C6 fungal-type domain-containing protein</fullName>
    </recommendedName>
</protein>
<keyword evidence="3" id="KW-0812">Transmembrane</keyword>
<dbReference type="GO" id="GO:0008270">
    <property type="term" value="F:zinc ion binding"/>
    <property type="evidence" value="ECO:0007669"/>
    <property type="project" value="InterPro"/>
</dbReference>
<dbReference type="PANTHER" id="PTHR36853:SF1">
    <property type="entry name" value="DUF3844 DOMAIN-CONTAINING PROTEIN"/>
    <property type="match status" value="1"/>
</dbReference>
<evidence type="ECO:0000313" key="7">
    <source>
        <dbReference type="Proteomes" id="UP000813427"/>
    </source>
</evidence>
<dbReference type="AlphaFoldDB" id="A0A8K0S527"/>